<dbReference type="Pfam" id="PF12639">
    <property type="entry name" value="Colicin-DNase"/>
    <property type="match status" value="1"/>
</dbReference>
<keyword evidence="2" id="KW-1185">Reference proteome</keyword>
<dbReference type="eggNOG" id="COG5585">
    <property type="taxonomic scope" value="Bacteria"/>
</dbReference>
<dbReference type="EMBL" id="CP000323">
    <property type="protein sequence ID" value="ABE74700.1"/>
    <property type="molecule type" value="Genomic_DNA"/>
</dbReference>
<reference evidence="1" key="1">
    <citation type="submission" date="2006-03" db="EMBL/GenBank/DDBJ databases">
        <title>Complete sequence of chromosome of Psychrobacter cryohalolentis K5.</title>
        <authorList>
            <consortium name="US DOE Joint Genome Institute"/>
            <person name="Copeland A."/>
            <person name="Lucas S."/>
            <person name="Lapidus A."/>
            <person name="Barry K."/>
            <person name="Detter J.C."/>
            <person name="Glavina del Rio T."/>
            <person name="Hammon N."/>
            <person name="Israni S."/>
            <person name="Dalin E."/>
            <person name="Tice H."/>
            <person name="Pitluck S."/>
            <person name="Brettin T."/>
            <person name="Bruce D."/>
            <person name="Han C."/>
            <person name="Tapia R."/>
            <person name="Sims D.R."/>
            <person name="Gilna P."/>
            <person name="Schmutz J."/>
            <person name="Larimer F."/>
            <person name="Land M."/>
            <person name="Hauser L."/>
            <person name="Kyrpides N."/>
            <person name="Kim E."/>
            <person name="Richardson P."/>
        </authorList>
    </citation>
    <scope>NUCLEOTIDE SEQUENCE</scope>
    <source>
        <strain evidence="1">K5</strain>
    </source>
</reference>
<proteinExistence type="predicted"/>
<dbReference type="KEGG" id="pcr:Pcryo_0919"/>
<evidence type="ECO:0000313" key="2">
    <source>
        <dbReference type="Proteomes" id="UP000002425"/>
    </source>
</evidence>
<dbReference type="STRING" id="335284.Pcryo_0919"/>
<dbReference type="HOGENOM" id="CLU_121793_0_0_6"/>
<dbReference type="Proteomes" id="UP000002425">
    <property type="component" value="Chromosome"/>
</dbReference>
<organism evidence="1 2">
    <name type="scientific">Psychrobacter cryohalolentis (strain ATCC BAA-1226 / DSM 17306 / VKM B-2378 / K5)</name>
    <dbReference type="NCBI Taxonomy" id="335284"/>
    <lineage>
        <taxon>Bacteria</taxon>
        <taxon>Pseudomonadati</taxon>
        <taxon>Pseudomonadota</taxon>
        <taxon>Gammaproteobacteria</taxon>
        <taxon>Moraxellales</taxon>
        <taxon>Moraxellaceae</taxon>
        <taxon>Psychrobacter</taxon>
    </lineage>
</organism>
<dbReference type="RefSeq" id="WP_011513261.1">
    <property type="nucleotide sequence ID" value="NC_007969.1"/>
</dbReference>
<name>Q1QCA3_PSYCK</name>
<gene>
    <name evidence="1" type="ordered locus">Pcryo_0919</name>
</gene>
<accession>Q1QCA3</accession>
<protein>
    <recommendedName>
        <fullName evidence="3">HNH endonuclease</fullName>
    </recommendedName>
</protein>
<sequence>MIEFIKQSEVLKTLDKPIIDESLLSKDGCWDTFPNNKGGNIFASDQPWSTEYYPQSLEISPSNAYLPVSNGDWVDEVGNSTWNPDDNFIPLKANPDNLTWGELKEKYGIDGISFKDGEPDFSEIMKDEVKIDNFTTERNMNFPQADEKLAEKWECTPREVANWRKENGYTWHECKDCQTMQLVPSEVHNNIPHEGGISVAKKQLLITNN</sequence>
<evidence type="ECO:0008006" key="3">
    <source>
        <dbReference type="Google" id="ProtNLM"/>
    </source>
</evidence>
<dbReference type="AlphaFoldDB" id="Q1QCA3"/>
<evidence type="ECO:0000313" key="1">
    <source>
        <dbReference type="EMBL" id="ABE74700.1"/>
    </source>
</evidence>